<dbReference type="Pfam" id="PF16868">
    <property type="entry name" value="NMT1_3"/>
    <property type="match status" value="1"/>
</dbReference>
<gene>
    <name evidence="1" type="ORF">GGD89_000261</name>
</gene>
<dbReference type="Gene3D" id="3.40.190.10">
    <property type="entry name" value="Periplasmic binding protein-like II"/>
    <property type="match status" value="2"/>
</dbReference>
<dbReference type="RefSeq" id="WP_184042279.1">
    <property type="nucleotide sequence ID" value="NZ_JACIGK010000001.1"/>
</dbReference>
<evidence type="ECO:0000313" key="1">
    <source>
        <dbReference type="EMBL" id="MBB4264655.1"/>
    </source>
</evidence>
<comment type="caution">
    <text evidence="1">The sequence shown here is derived from an EMBL/GenBank/DDBJ whole genome shotgun (WGS) entry which is preliminary data.</text>
</comment>
<sequence length="378" mass="39004">MGVIRTGAVGASGTDGRSVERWSDDRRRLVGLLGRAGLLLAAGGAGLLGPSTGPGGARAQDVDIGSAADLRFLRIGTGSTSGTYFPIGGLIASAISRPPGSRPCEKGGSCGVPGLIAVALSTNGSVENMHLLASGALGMAFSQSDVAFWARAGAGVFREAGPMPNLVALARLYDEALHLVVRADGPLTRVEDLRGMRVGMGEEGSGTLVDARQLLIAHGLTEADLLPVFEKPGPSADLLVAGEIDAFFFIGAPPVTVVREVAEAMPVRVVPLAGPAIERMVRNHPFLSTSVIPAGTYANNPAPIHTVSVGAVLTTVTDALDEATAHGVARAMWHPSVRGLFQQTPAGDLLIPSRAPHGTGIPLHPGARRYYQESGYWP</sequence>
<dbReference type="PANTHER" id="PTHR42941">
    <property type="entry name" value="SLL1037 PROTEIN"/>
    <property type="match status" value="1"/>
</dbReference>
<name>A0A7W6R9X6_9PROT</name>
<dbReference type="NCBIfam" id="TIGR02122">
    <property type="entry name" value="TRAP_TAXI"/>
    <property type="match status" value="1"/>
</dbReference>
<dbReference type="SUPFAM" id="SSF53850">
    <property type="entry name" value="Periplasmic binding protein-like II"/>
    <property type="match status" value="1"/>
</dbReference>
<dbReference type="InterPro" id="IPR011852">
    <property type="entry name" value="TRAP_TAXI"/>
</dbReference>
<dbReference type="Proteomes" id="UP000554286">
    <property type="component" value="Unassembled WGS sequence"/>
</dbReference>
<protein>
    <recommendedName>
        <fullName evidence="3">TAXI family TRAP transporter solute-binding subunit</fullName>
    </recommendedName>
</protein>
<reference evidence="1 2" key="1">
    <citation type="submission" date="2020-08" db="EMBL/GenBank/DDBJ databases">
        <title>Genome sequencing of Purple Non-Sulfur Bacteria from various extreme environments.</title>
        <authorList>
            <person name="Mayer M."/>
        </authorList>
    </citation>
    <scope>NUCLEOTIDE SEQUENCE [LARGE SCALE GENOMIC DNA]</scope>
    <source>
        <strain evidence="1 2">JA131</strain>
    </source>
</reference>
<dbReference type="EMBL" id="JACIGK010000001">
    <property type="protein sequence ID" value="MBB4264655.1"/>
    <property type="molecule type" value="Genomic_DNA"/>
</dbReference>
<proteinExistence type="predicted"/>
<evidence type="ECO:0000313" key="2">
    <source>
        <dbReference type="Proteomes" id="UP000554286"/>
    </source>
</evidence>
<accession>A0A7W6R9X6</accession>
<keyword evidence="2" id="KW-1185">Reference proteome</keyword>
<dbReference type="CDD" id="cd13520">
    <property type="entry name" value="PBP2_TAXI_TRAP"/>
    <property type="match status" value="1"/>
</dbReference>
<evidence type="ECO:0008006" key="3">
    <source>
        <dbReference type="Google" id="ProtNLM"/>
    </source>
</evidence>
<organism evidence="1 2">
    <name type="scientific">Roseospira visakhapatnamensis</name>
    <dbReference type="NCBI Taxonomy" id="390880"/>
    <lineage>
        <taxon>Bacteria</taxon>
        <taxon>Pseudomonadati</taxon>
        <taxon>Pseudomonadota</taxon>
        <taxon>Alphaproteobacteria</taxon>
        <taxon>Rhodospirillales</taxon>
        <taxon>Rhodospirillaceae</taxon>
        <taxon>Roseospira</taxon>
    </lineage>
</organism>
<dbReference type="AlphaFoldDB" id="A0A7W6R9X6"/>
<dbReference type="PANTHER" id="PTHR42941:SF1">
    <property type="entry name" value="SLL1037 PROTEIN"/>
    <property type="match status" value="1"/>
</dbReference>